<accession>A0A2G9CF53</accession>
<name>A0A2G9CF53_9BURK</name>
<dbReference type="PANTHER" id="PTHR42852">
    <property type="entry name" value="THIOL:DISULFIDE INTERCHANGE PROTEIN DSBE"/>
    <property type="match status" value="1"/>
</dbReference>
<dbReference type="GO" id="GO:0015036">
    <property type="term" value="F:disulfide oxidoreductase activity"/>
    <property type="evidence" value="ECO:0007669"/>
    <property type="project" value="UniProtKB-ARBA"/>
</dbReference>
<feature type="domain" description="Thioredoxin" evidence="4">
    <location>
        <begin position="29"/>
        <end position="183"/>
    </location>
</feature>
<protein>
    <submittedName>
        <fullName evidence="5">Redoxin</fullName>
    </submittedName>
</protein>
<evidence type="ECO:0000313" key="5">
    <source>
        <dbReference type="EMBL" id="PIM55061.1"/>
    </source>
</evidence>
<dbReference type="AlphaFoldDB" id="A0A2G9CF53"/>
<dbReference type="RefSeq" id="WP_099859539.1">
    <property type="nucleotide sequence ID" value="NZ_PEOG01000005.1"/>
</dbReference>
<dbReference type="SUPFAM" id="SSF52833">
    <property type="entry name" value="Thioredoxin-like"/>
    <property type="match status" value="1"/>
</dbReference>
<dbReference type="GO" id="GO:0030313">
    <property type="term" value="C:cell envelope"/>
    <property type="evidence" value="ECO:0007669"/>
    <property type="project" value="UniProtKB-SubCell"/>
</dbReference>
<evidence type="ECO:0000256" key="2">
    <source>
        <dbReference type="ARBA" id="ARBA00022748"/>
    </source>
</evidence>
<keyword evidence="3" id="KW-0676">Redox-active center</keyword>
<keyword evidence="6" id="KW-1185">Reference proteome</keyword>
<dbReference type="InterPro" id="IPR017937">
    <property type="entry name" value="Thioredoxin_CS"/>
</dbReference>
<dbReference type="Gene3D" id="3.40.30.10">
    <property type="entry name" value="Glutaredoxin"/>
    <property type="match status" value="1"/>
</dbReference>
<keyword evidence="2" id="KW-0201">Cytochrome c-type biogenesis</keyword>
<dbReference type="PANTHER" id="PTHR42852:SF18">
    <property type="entry name" value="CHROMOSOME UNDETERMINED SCAFFOLD_47, WHOLE GENOME SHOTGUN SEQUENCE"/>
    <property type="match status" value="1"/>
</dbReference>
<proteinExistence type="predicted"/>
<reference evidence="5 6" key="1">
    <citation type="submission" date="2017-11" db="EMBL/GenBank/DDBJ databases">
        <title>Draft genome sequence of Mitsuaria sp. HWN-4.</title>
        <authorList>
            <person name="Gundlapally S.R."/>
        </authorList>
    </citation>
    <scope>NUCLEOTIDE SEQUENCE [LARGE SCALE GENOMIC DNA]</scope>
    <source>
        <strain evidence="5 6">HWN-4</strain>
    </source>
</reference>
<dbReference type="PROSITE" id="PS51352">
    <property type="entry name" value="THIOREDOXIN_2"/>
    <property type="match status" value="1"/>
</dbReference>
<dbReference type="InterPro" id="IPR050553">
    <property type="entry name" value="Thioredoxin_ResA/DsbE_sf"/>
</dbReference>
<evidence type="ECO:0000256" key="3">
    <source>
        <dbReference type="ARBA" id="ARBA00023284"/>
    </source>
</evidence>
<evidence type="ECO:0000256" key="1">
    <source>
        <dbReference type="ARBA" id="ARBA00004196"/>
    </source>
</evidence>
<comment type="subcellular location">
    <subcellularLocation>
        <location evidence="1">Cell envelope</location>
    </subcellularLocation>
</comment>
<dbReference type="EMBL" id="PEOG01000005">
    <property type="protein sequence ID" value="PIM55061.1"/>
    <property type="molecule type" value="Genomic_DNA"/>
</dbReference>
<comment type="caution">
    <text evidence="5">The sequence shown here is derived from an EMBL/GenBank/DDBJ whole genome shotgun (WGS) entry which is preliminary data.</text>
</comment>
<evidence type="ECO:0000259" key="4">
    <source>
        <dbReference type="PROSITE" id="PS51352"/>
    </source>
</evidence>
<dbReference type="CDD" id="cd02966">
    <property type="entry name" value="TlpA_like_family"/>
    <property type="match status" value="1"/>
</dbReference>
<dbReference type="Pfam" id="PF08534">
    <property type="entry name" value="Redoxin"/>
    <property type="match status" value="1"/>
</dbReference>
<dbReference type="Proteomes" id="UP000231501">
    <property type="component" value="Unassembled WGS sequence"/>
</dbReference>
<dbReference type="InterPro" id="IPR013766">
    <property type="entry name" value="Thioredoxin_domain"/>
</dbReference>
<sequence>MQRRAVLGLGAAGVVAAGAGAYLSLHHERQAGGAAPSAPLSAEAAAFWNASFDTLDQQTYQPAAHLRGKPLLLNFWATWCAPCVKELPEINQFHDEFSAQGWQVLGLAVDAPTPVRGFLEKLPLKFPVALAGLTGTDLSKTLGNAKGGLPFTVAFGAQGEPIWRKLGATHLEELRAMARAARV</sequence>
<dbReference type="InterPro" id="IPR036249">
    <property type="entry name" value="Thioredoxin-like_sf"/>
</dbReference>
<dbReference type="GO" id="GO:0017004">
    <property type="term" value="P:cytochrome complex assembly"/>
    <property type="evidence" value="ECO:0007669"/>
    <property type="project" value="UniProtKB-KW"/>
</dbReference>
<gene>
    <name evidence="5" type="ORF">CS062_00565</name>
</gene>
<dbReference type="PROSITE" id="PS00194">
    <property type="entry name" value="THIOREDOXIN_1"/>
    <property type="match status" value="1"/>
</dbReference>
<organism evidence="5 6">
    <name type="scientific">Roseateles chitinivorans</name>
    <dbReference type="NCBI Taxonomy" id="2917965"/>
    <lineage>
        <taxon>Bacteria</taxon>
        <taxon>Pseudomonadati</taxon>
        <taxon>Pseudomonadota</taxon>
        <taxon>Betaproteobacteria</taxon>
        <taxon>Burkholderiales</taxon>
        <taxon>Sphaerotilaceae</taxon>
        <taxon>Roseateles</taxon>
    </lineage>
</organism>
<dbReference type="OrthoDB" id="9811352at2"/>
<evidence type="ECO:0000313" key="6">
    <source>
        <dbReference type="Proteomes" id="UP000231501"/>
    </source>
</evidence>
<dbReference type="InterPro" id="IPR013740">
    <property type="entry name" value="Redoxin"/>
</dbReference>